<dbReference type="PANTHER" id="PTHR31840">
    <property type="entry name" value="COILED-COIL DOMAIN-CONTAINING PROTEIN 97"/>
    <property type="match status" value="1"/>
</dbReference>
<protein>
    <recommendedName>
        <fullName evidence="2">CCD97-like C-terminal domain-containing protein</fullName>
    </recommendedName>
</protein>
<dbReference type="InterPro" id="IPR040233">
    <property type="entry name" value="CCD97-like_C"/>
</dbReference>
<evidence type="ECO:0000313" key="3">
    <source>
        <dbReference type="EMBL" id="CAF4869982.1"/>
    </source>
</evidence>
<dbReference type="AlphaFoldDB" id="A0A8S3C7V4"/>
<reference evidence="3" key="1">
    <citation type="submission" date="2021-02" db="EMBL/GenBank/DDBJ databases">
        <authorList>
            <person name="Nowell W R."/>
        </authorList>
    </citation>
    <scope>NUCLEOTIDE SEQUENCE</scope>
</reference>
<dbReference type="EMBL" id="CAJOBH010158357">
    <property type="protein sequence ID" value="CAF4869982.1"/>
    <property type="molecule type" value="Genomic_DNA"/>
</dbReference>
<evidence type="ECO:0000256" key="1">
    <source>
        <dbReference type="SAM" id="MobiDB-lite"/>
    </source>
</evidence>
<sequence length="49" mass="5904">KFLNGEDSNIDYTSIDNNENLDDIKIREHDEEEKYFDDEDPFTYNGEEQ</sequence>
<feature type="region of interest" description="Disordered" evidence="1">
    <location>
        <begin position="28"/>
        <end position="49"/>
    </location>
</feature>
<comment type="caution">
    <text evidence="3">The sequence shown here is derived from an EMBL/GenBank/DDBJ whole genome shotgun (WGS) entry which is preliminary data.</text>
</comment>
<feature type="non-terminal residue" evidence="3">
    <location>
        <position position="1"/>
    </location>
</feature>
<accession>A0A8S3C7V4</accession>
<proteinExistence type="predicted"/>
<name>A0A8S3C7V4_9BILA</name>
<dbReference type="Proteomes" id="UP000681967">
    <property type="component" value="Unassembled WGS sequence"/>
</dbReference>
<evidence type="ECO:0000313" key="4">
    <source>
        <dbReference type="Proteomes" id="UP000681967"/>
    </source>
</evidence>
<dbReference type="Pfam" id="PF09747">
    <property type="entry name" value="CCD97-like_C"/>
    <property type="match status" value="1"/>
</dbReference>
<feature type="domain" description="CCD97-like C-terminal" evidence="2">
    <location>
        <begin position="1"/>
        <end position="39"/>
    </location>
</feature>
<organism evidence="3 4">
    <name type="scientific">Rotaria magnacalcarata</name>
    <dbReference type="NCBI Taxonomy" id="392030"/>
    <lineage>
        <taxon>Eukaryota</taxon>
        <taxon>Metazoa</taxon>
        <taxon>Spiralia</taxon>
        <taxon>Gnathifera</taxon>
        <taxon>Rotifera</taxon>
        <taxon>Eurotatoria</taxon>
        <taxon>Bdelloidea</taxon>
        <taxon>Philodinida</taxon>
        <taxon>Philodinidae</taxon>
        <taxon>Rotaria</taxon>
    </lineage>
</organism>
<dbReference type="InterPro" id="IPR018613">
    <property type="entry name" value="Ccdc97-like"/>
</dbReference>
<gene>
    <name evidence="3" type="ORF">BYL167_LOCUS50913</name>
</gene>
<dbReference type="PANTHER" id="PTHR31840:SF1">
    <property type="entry name" value="COILED-COIL DOMAIN-CONTAINING PROTEIN 97"/>
    <property type="match status" value="1"/>
</dbReference>
<evidence type="ECO:0000259" key="2">
    <source>
        <dbReference type="Pfam" id="PF09747"/>
    </source>
</evidence>
<feature type="compositionally biased region" description="Acidic residues" evidence="1">
    <location>
        <begin position="30"/>
        <end position="49"/>
    </location>
</feature>